<sequence length="539" mass="59740">MPEANPRVLHVEDNDFFAKVTSGILDDEYDIDVYTVESAEAALERLETNRFDCIVSDYDMPGMDGLELLDAVRETDRDVPFILLTGGGSEQIASKAISAGVTDYLKKGTDQEQFAVLANRIENAVSRRRAERLANRQIAVNDLIWDVSQSILQASSREDIEQIVCERLADSGPYLLAWVGTVDEETATVRPEASAGVEKRYLDTVILHGDREEGDSLPVRKAVETQEVQVKRGARLKERFQNEVDANVESYAVAAVPLVYENCAYGVLSVWSDVRHAFGETERRVLSKFGNNLAYAIDSVQTRKELVRREQRLQVFNRILRHNLRNDLNVVLGRAENIAEEFPPAANEASIIRQKASELIEISEKAREVGKTLDGESRTTKQIDVTDCVKRTCEEFRQSYPDVAITTETPQSAVVYGDKTLEAAISEVVENAIEHGGERPSVSVTVSPSGDDEWVEVTVLDDGPGIPEEERKVLAEGEETALHHGSGLGLWLSNWIVGKFGGDLTFDDYRTNGGEVTLRLQQATEGVSPWQDISPLGNG</sequence>
<dbReference type="Gene3D" id="3.30.565.10">
    <property type="entry name" value="Histidine kinase-like ATPase, C-terminal domain"/>
    <property type="match status" value="1"/>
</dbReference>
<dbReference type="EMBL" id="JBHSHT010000001">
    <property type="protein sequence ID" value="MFC4823659.1"/>
    <property type="molecule type" value="Genomic_DNA"/>
</dbReference>
<dbReference type="GO" id="GO:0016301">
    <property type="term" value="F:kinase activity"/>
    <property type="evidence" value="ECO:0007669"/>
    <property type="project" value="UniProtKB-KW"/>
</dbReference>
<dbReference type="PANTHER" id="PTHR43547">
    <property type="entry name" value="TWO-COMPONENT HISTIDINE KINASE"/>
    <property type="match status" value="1"/>
</dbReference>
<dbReference type="PROSITE" id="PS50109">
    <property type="entry name" value="HIS_KIN"/>
    <property type="match status" value="1"/>
</dbReference>
<dbReference type="InterPro" id="IPR005467">
    <property type="entry name" value="His_kinase_dom"/>
</dbReference>
<dbReference type="Gene3D" id="3.40.50.2300">
    <property type="match status" value="1"/>
</dbReference>
<dbReference type="SUPFAM" id="SSF52172">
    <property type="entry name" value="CheY-like"/>
    <property type="match status" value="1"/>
</dbReference>
<dbReference type="PROSITE" id="PS50110">
    <property type="entry name" value="RESPONSE_REGULATORY"/>
    <property type="match status" value="1"/>
</dbReference>
<dbReference type="CDD" id="cd00075">
    <property type="entry name" value="HATPase"/>
    <property type="match status" value="1"/>
</dbReference>
<feature type="domain" description="Histidine kinase" evidence="5">
    <location>
        <begin position="319"/>
        <end position="524"/>
    </location>
</feature>
<feature type="domain" description="Response regulatory" evidence="6">
    <location>
        <begin position="7"/>
        <end position="122"/>
    </location>
</feature>
<evidence type="ECO:0000259" key="5">
    <source>
        <dbReference type="PROSITE" id="PS50109"/>
    </source>
</evidence>
<dbReference type="SUPFAM" id="SSF55874">
    <property type="entry name" value="ATPase domain of HSP90 chaperone/DNA topoisomerase II/histidine kinase"/>
    <property type="match status" value="1"/>
</dbReference>
<dbReference type="Pfam" id="PF13185">
    <property type="entry name" value="GAF_2"/>
    <property type="match status" value="1"/>
</dbReference>
<evidence type="ECO:0000259" key="6">
    <source>
        <dbReference type="PROSITE" id="PS50110"/>
    </source>
</evidence>
<proteinExistence type="predicted"/>
<evidence type="ECO:0000256" key="3">
    <source>
        <dbReference type="ARBA" id="ARBA00022777"/>
    </source>
</evidence>
<dbReference type="Pfam" id="PF00072">
    <property type="entry name" value="Response_reg"/>
    <property type="match status" value="1"/>
</dbReference>
<dbReference type="CDD" id="cd00156">
    <property type="entry name" value="REC"/>
    <property type="match status" value="1"/>
</dbReference>
<keyword evidence="2" id="KW-0808">Transferase</keyword>
<reference evidence="7 8" key="1">
    <citation type="journal article" date="2019" name="Int. J. Syst. Evol. Microbiol.">
        <title>The Global Catalogue of Microorganisms (GCM) 10K type strain sequencing project: providing services to taxonomists for standard genome sequencing and annotation.</title>
        <authorList>
            <consortium name="The Broad Institute Genomics Platform"/>
            <consortium name="The Broad Institute Genome Sequencing Center for Infectious Disease"/>
            <person name="Wu L."/>
            <person name="Ma J."/>
        </authorList>
    </citation>
    <scope>NUCLEOTIDE SEQUENCE [LARGE SCALE GENOMIC DNA]</scope>
    <source>
        <strain evidence="7 8">XZYJ18</strain>
    </source>
</reference>
<dbReference type="SMART" id="SM00387">
    <property type="entry name" value="HATPase_c"/>
    <property type="match status" value="1"/>
</dbReference>
<keyword evidence="3" id="KW-0418">Kinase</keyword>
<dbReference type="InterPro" id="IPR004358">
    <property type="entry name" value="Sig_transdc_His_kin-like_C"/>
</dbReference>
<dbReference type="InterPro" id="IPR036890">
    <property type="entry name" value="HATPase_C_sf"/>
</dbReference>
<evidence type="ECO:0000256" key="1">
    <source>
        <dbReference type="ARBA" id="ARBA00022553"/>
    </source>
</evidence>
<dbReference type="Pfam" id="PF02518">
    <property type="entry name" value="HATPase_c"/>
    <property type="match status" value="1"/>
</dbReference>
<dbReference type="Gene3D" id="3.30.450.40">
    <property type="match status" value="1"/>
</dbReference>
<dbReference type="AlphaFoldDB" id="A0ABD5PYV7"/>
<dbReference type="InterPro" id="IPR003594">
    <property type="entry name" value="HATPase_dom"/>
</dbReference>
<dbReference type="SUPFAM" id="SSF55781">
    <property type="entry name" value="GAF domain-like"/>
    <property type="match status" value="1"/>
</dbReference>
<gene>
    <name evidence="7" type="ORF">ACFO9K_05245</name>
</gene>
<keyword evidence="8" id="KW-1185">Reference proteome</keyword>
<evidence type="ECO:0000313" key="7">
    <source>
        <dbReference type="EMBL" id="MFC4823659.1"/>
    </source>
</evidence>
<protein>
    <submittedName>
        <fullName evidence="7">Response regulator</fullName>
    </submittedName>
</protein>
<dbReference type="InterPro" id="IPR001789">
    <property type="entry name" value="Sig_transdc_resp-reg_receiver"/>
</dbReference>
<dbReference type="InterPro" id="IPR029016">
    <property type="entry name" value="GAF-like_dom_sf"/>
</dbReference>
<comment type="caution">
    <text evidence="7">The sequence shown here is derived from an EMBL/GenBank/DDBJ whole genome shotgun (WGS) entry which is preliminary data.</text>
</comment>
<dbReference type="InterPro" id="IPR003018">
    <property type="entry name" value="GAF"/>
</dbReference>
<evidence type="ECO:0000313" key="8">
    <source>
        <dbReference type="Proteomes" id="UP001595945"/>
    </source>
</evidence>
<feature type="modified residue" description="4-aspartylphosphate" evidence="4">
    <location>
        <position position="57"/>
    </location>
</feature>
<dbReference type="GeneID" id="73047293"/>
<dbReference type="Proteomes" id="UP001595945">
    <property type="component" value="Unassembled WGS sequence"/>
</dbReference>
<name>A0ABD5PYV7_9EURY</name>
<organism evidence="7 8">
    <name type="scientific">Halorussus aquaticus</name>
    <dbReference type="NCBI Taxonomy" id="2953748"/>
    <lineage>
        <taxon>Archaea</taxon>
        <taxon>Methanobacteriati</taxon>
        <taxon>Methanobacteriota</taxon>
        <taxon>Stenosarchaea group</taxon>
        <taxon>Halobacteria</taxon>
        <taxon>Halobacteriales</taxon>
        <taxon>Haladaptataceae</taxon>
        <taxon>Halorussus</taxon>
    </lineage>
</organism>
<dbReference type="RefSeq" id="WP_254270246.1">
    <property type="nucleotide sequence ID" value="NZ_CP100401.1"/>
</dbReference>
<evidence type="ECO:0000256" key="2">
    <source>
        <dbReference type="ARBA" id="ARBA00022679"/>
    </source>
</evidence>
<evidence type="ECO:0000256" key="4">
    <source>
        <dbReference type="PROSITE-ProRule" id="PRU00169"/>
    </source>
</evidence>
<dbReference type="PRINTS" id="PR00344">
    <property type="entry name" value="BCTRLSENSOR"/>
</dbReference>
<keyword evidence="1 4" id="KW-0597">Phosphoprotein</keyword>
<dbReference type="InterPro" id="IPR011006">
    <property type="entry name" value="CheY-like_superfamily"/>
</dbReference>
<accession>A0ABD5PYV7</accession>
<dbReference type="PANTHER" id="PTHR43547:SF2">
    <property type="entry name" value="HYBRID SIGNAL TRANSDUCTION HISTIDINE KINASE C"/>
    <property type="match status" value="1"/>
</dbReference>
<dbReference type="SMART" id="SM00448">
    <property type="entry name" value="REC"/>
    <property type="match status" value="1"/>
</dbReference>